<dbReference type="Proteomes" id="UP000035642">
    <property type="component" value="Unassembled WGS sequence"/>
</dbReference>
<feature type="compositionally biased region" description="Low complexity" evidence="1">
    <location>
        <begin position="66"/>
        <end position="75"/>
    </location>
</feature>
<accession>A0A0K0DF62</accession>
<protein>
    <submittedName>
        <fullName evidence="3">Uncharacterized protein</fullName>
    </submittedName>
</protein>
<sequence>MPSSTRVDGVAQPVIKTQANYTCTCNPSAGVKHAGFASLRRLPPAAAVVVVAASPPPPPPDGEDPGAGALDGAHA</sequence>
<name>A0A0K0DF62_ANGCA</name>
<feature type="region of interest" description="Disordered" evidence="1">
    <location>
        <begin position="53"/>
        <end position="75"/>
    </location>
</feature>
<dbReference type="WBParaSite" id="ACAC_0000957801-mRNA-1">
    <property type="protein sequence ID" value="ACAC_0000957801-mRNA-1"/>
    <property type="gene ID" value="ACAC_0000957801"/>
</dbReference>
<evidence type="ECO:0000256" key="1">
    <source>
        <dbReference type="SAM" id="MobiDB-lite"/>
    </source>
</evidence>
<proteinExistence type="predicted"/>
<organism evidence="2 3">
    <name type="scientific">Angiostrongylus cantonensis</name>
    <name type="common">Rat lungworm</name>
    <dbReference type="NCBI Taxonomy" id="6313"/>
    <lineage>
        <taxon>Eukaryota</taxon>
        <taxon>Metazoa</taxon>
        <taxon>Ecdysozoa</taxon>
        <taxon>Nematoda</taxon>
        <taxon>Chromadorea</taxon>
        <taxon>Rhabditida</taxon>
        <taxon>Rhabditina</taxon>
        <taxon>Rhabditomorpha</taxon>
        <taxon>Strongyloidea</taxon>
        <taxon>Metastrongylidae</taxon>
        <taxon>Angiostrongylus</taxon>
    </lineage>
</organism>
<evidence type="ECO:0000313" key="3">
    <source>
        <dbReference type="WBParaSite" id="ACAC_0000957801-mRNA-1"/>
    </source>
</evidence>
<reference evidence="2" key="1">
    <citation type="submission" date="2012-09" db="EMBL/GenBank/DDBJ databases">
        <authorList>
            <person name="Martin A.A."/>
        </authorList>
    </citation>
    <scope>NUCLEOTIDE SEQUENCE</scope>
</reference>
<dbReference type="AlphaFoldDB" id="A0A0K0DF62"/>
<keyword evidence="2" id="KW-1185">Reference proteome</keyword>
<evidence type="ECO:0000313" key="2">
    <source>
        <dbReference type="Proteomes" id="UP000035642"/>
    </source>
</evidence>
<reference evidence="3" key="2">
    <citation type="submission" date="2017-02" db="UniProtKB">
        <authorList>
            <consortium name="WormBaseParasite"/>
        </authorList>
    </citation>
    <scope>IDENTIFICATION</scope>
</reference>